<accession>A0A9W9CID6</accession>
<evidence type="ECO:0000256" key="2">
    <source>
        <dbReference type="SAM" id="Phobius"/>
    </source>
</evidence>
<feature type="chain" id="PRO_5040900027" evidence="3">
    <location>
        <begin position="21"/>
        <end position="173"/>
    </location>
</feature>
<feature type="region of interest" description="Disordered" evidence="1">
    <location>
        <begin position="148"/>
        <end position="173"/>
    </location>
</feature>
<dbReference type="EMBL" id="JAPEUY010000018">
    <property type="protein sequence ID" value="KAJ4364023.1"/>
    <property type="molecule type" value="Genomic_DNA"/>
</dbReference>
<dbReference type="GO" id="GO:0005886">
    <property type="term" value="C:plasma membrane"/>
    <property type="evidence" value="ECO:0007669"/>
    <property type="project" value="TreeGrafter"/>
</dbReference>
<dbReference type="PANTHER" id="PTHR46154:SF1">
    <property type="entry name" value="ACTIVE TRANSPORTER, PUTATIVE (AFU_ORTHOLOGUE AFUA_1G17570)-RELATED"/>
    <property type="match status" value="1"/>
</dbReference>
<reference evidence="4" key="1">
    <citation type="submission" date="2022-10" db="EMBL/GenBank/DDBJ databases">
        <title>Tapping the CABI collections for fungal endophytes: first genome assemblies for Collariella, Neodidymelliopsis, Ascochyta clinopodiicola, Didymella pomorum, Didymosphaeria variabile, Neocosmospora piperis and Neocucurbitaria cava.</title>
        <authorList>
            <person name="Hill R."/>
        </authorList>
    </citation>
    <scope>NUCLEOTIDE SEQUENCE</scope>
    <source>
        <strain evidence="4">IMI 356814</strain>
    </source>
</reference>
<dbReference type="InterPro" id="IPR031155">
    <property type="entry name" value="DUR"/>
</dbReference>
<protein>
    <submittedName>
        <fullName evidence="4">Uncharacterized protein</fullName>
    </submittedName>
</protein>
<dbReference type="AlphaFoldDB" id="A0A9W9CID6"/>
<proteinExistence type="predicted"/>
<evidence type="ECO:0000256" key="3">
    <source>
        <dbReference type="SAM" id="SignalP"/>
    </source>
</evidence>
<sequence>MPCLFGCVTSFVVPLPTTIAISLLWPKEFDWQVFATDIKRVQSEHGTALHDQQERESYFTPERVKYMKRMSQWAAGWAAATIIGHILLWPLPMFGAKMTFSKSFFIAWVVISLIWLWFTLLVSNFYPLIDGGAKQIWTVIQGKKGTKGTTEFQTDSGASTPPTEQVSATPKDI</sequence>
<comment type="caution">
    <text evidence="4">The sequence shown here is derived from an EMBL/GenBank/DDBJ whole genome shotgun (WGS) entry which is preliminary data.</text>
</comment>
<dbReference type="OrthoDB" id="6132759at2759"/>
<feature type="transmembrane region" description="Helical" evidence="2">
    <location>
        <begin position="73"/>
        <end position="91"/>
    </location>
</feature>
<keyword evidence="2" id="KW-0472">Membrane</keyword>
<feature type="transmembrane region" description="Helical" evidence="2">
    <location>
        <begin position="103"/>
        <end position="126"/>
    </location>
</feature>
<keyword evidence="2" id="KW-0812">Transmembrane</keyword>
<name>A0A9W9CID6_9PLEO</name>
<dbReference type="GO" id="GO:0015204">
    <property type="term" value="F:urea transmembrane transporter activity"/>
    <property type="evidence" value="ECO:0007669"/>
    <property type="project" value="InterPro"/>
</dbReference>
<feature type="signal peptide" evidence="3">
    <location>
        <begin position="1"/>
        <end position="20"/>
    </location>
</feature>
<dbReference type="Proteomes" id="UP001140560">
    <property type="component" value="Unassembled WGS sequence"/>
</dbReference>
<keyword evidence="2" id="KW-1133">Transmembrane helix</keyword>
<dbReference type="PANTHER" id="PTHR46154">
    <property type="match status" value="1"/>
</dbReference>
<evidence type="ECO:0000313" key="5">
    <source>
        <dbReference type="Proteomes" id="UP001140560"/>
    </source>
</evidence>
<keyword evidence="3" id="KW-0732">Signal</keyword>
<organism evidence="4 5">
    <name type="scientific">Neocucurbitaria cava</name>
    <dbReference type="NCBI Taxonomy" id="798079"/>
    <lineage>
        <taxon>Eukaryota</taxon>
        <taxon>Fungi</taxon>
        <taxon>Dikarya</taxon>
        <taxon>Ascomycota</taxon>
        <taxon>Pezizomycotina</taxon>
        <taxon>Dothideomycetes</taxon>
        <taxon>Pleosporomycetidae</taxon>
        <taxon>Pleosporales</taxon>
        <taxon>Pleosporineae</taxon>
        <taxon>Cucurbitariaceae</taxon>
        <taxon>Neocucurbitaria</taxon>
    </lineage>
</organism>
<evidence type="ECO:0000256" key="1">
    <source>
        <dbReference type="SAM" id="MobiDB-lite"/>
    </source>
</evidence>
<evidence type="ECO:0000313" key="4">
    <source>
        <dbReference type="EMBL" id="KAJ4364023.1"/>
    </source>
</evidence>
<gene>
    <name evidence="4" type="ORF">N0V83_009478</name>
</gene>
<keyword evidence="5" id="KW-1185">Reference proteome</keyword>